<name>L5LJK2_MYODS</name>
<dbReference type="InterPro" id="IPR042378">
    <property type="entry name" value="IDD"/>
</dbReference>
<evidence type="ECO:0000313" key="1">
    <source>
        <dbReference type="EMBL" id="ELK26524.1"/>
    </source>
</evidence>
<organism evidence="1 2">
    <name type="scientific">Myotis davidii</name>
    <name type="common">David's myotis</name>
    <dbReference type="NCBI Taxonomy" id="225400"/>
    <lineage>
        <taxon>Eukaryota</taxon>
        <taxon>Metazoa</taxon>
        <taxon>Chordata</taxon>
        <taxon>Craniata</taxon>
        <taxon>Vertebrata</taxon>
        <taxon>Euteleostomi</taxon>
        <taxon>Mammalia</taxon>
        <taxon>Eutheria</taxon>
        <taxon>Laurasiatheria</taxon>
        <taxon>Chiroptera</taxon>
        <taxon>Yangochiroptera</taxon>
        <taxon>Vespertilionidae</taxon>
        <taxon>Myotis</taxon>
    </lineage>
</organism>
<evidence type="ECO:0000313" key="2">
    <source>
        <dbReference type="Proteomes" id="UP000010556"/>
    </source>
</evidence>
<dbReference type="Proteomes" id="UP000010556">
    <property type="component" value="Unassembled WGS sequence"/>
</dbReference>
<proteinExistence type="predicted"/>
<dbReference type="PANTHER" id="PTHR15256">
    <property type="entry name" value="INTEGRAL MEMBRANE PROTEIN DGCR2/IDD"/>
    <property type="match status" value="1"/>
</dbReference>
<dbReference type="GO" id="GO:0016020">
    <property type="term" value="C:membrane"/>
    <property type="evidence" value="ECO:0007669"/>
    <property type="project" value="TreeGrafter"/>
</dbReference>
<gene>
    <name evidence="1" type="ORF">MDA_GLEAN10011401</name>
</gene>
<accession>L5LJK2</accession>
<protein>
    <submittedName>
        <fullName evidence="1">Integral membrane protein DGCR2/IDD</fullName>
    </submittedName>
</protein>
<reference evidence="2" key="1">
    <citation type="journal article" date="2013" name="Science">
        <title>Comparative analysis of bat genomes provides insight into the evolution of flight and immunity.</title>
        <authorList>
            <person name="Zhang G."/>
            <person name="Cowled C."/>
            <person name="Shi Z."/>
            <person name="Huang Z."/>
            <person name="Bishop-Lilly K.A."/>
            <person name="Fang X."/>
            <person name="Wynne J.W."/>
            <person name="Xiong Z."/>
            <person name="Baker M.L."/>
            <person name="Zhao W."/>
            <person name="Tachedjian M."/>
            <person name="Zhu Y."/>
            <person name="Zhou P."/>
            <person name="Jiang X."/>
            <person name="Ng J."/>
            <person name="Yang L."/>
            <person name="Wu L."/>
            <person name="Xiao J."/>
            <person name="Feng Y."/>
            <person name="Chen Y."/>
            <person name="Sun X."/>
            <person name="Zhang Y."/>
            <person name="Marsh G.A."/>
            <person name="Crameri G."/>
            <person name="Broder C.C."/>
            <person name="Frey K.G."/>
            <person name="Wang L.F."/>
            <person name="Wang J."/>
        </authorList>
    </citation>
    <scope>NUCLEOTIDE SEQUENCE [LARGE SCALE GENOMIC DNA]</scope>
</reference>
<keyword evidence="2" id="KW-1185">Reference proteome</keyword>
<dbReference type="PANTHER" id="PTHR15256:SF6">
    <property type="entry name" value="INTEGRAL MEMBRANE PROTEIN DGCR2_IDD"/>
    <property type="match status" value="1"/>
</dbReference>
<dbReference type="AlphaFoldDB" id="L5LJK2"/>
<dbReference type="EMBL" id="KB110972">
    <property type="protein sequence ID" value="ELK26524.1"/>
    <property type="molecule type" value="Genomic_DNA"/>
</dbReference>
<sequence>MCVAALCEPPQGCQQNRKDPQECCKFLCLDPDGKGLFDSMASGIRLTVGCFSSFLILSLLLSRVHREHIESLIGANLHHFNLDHRIPGFDYGPDAAATPF</sequence>